<dbReference type="SUPFAM" id="SSF57850">
    <property type="entry name" value="RING/U-box"/>
    <property type="match status" value="1"/>
</dbReference>
<feature type="region of interest" description="Disordered" evidence="2">
    <location>
        <begin position="531"/>
        <end position="589"/>
    </location>
</feature>
<evidence type="ECO:0000259" key="3">
    <source>
        <dbReference type="PROSITE" id="PS50089"/>
    </source>
</evidence>
<name>A0AB34JR20_PRYPA</name>
<feature type="compositionally biased region" description="Low complexity" evidence="2">
    <location>
        <begin position="413"/>
        <end position="427"/>
    </location>
</feature>
<accession>A0AB34JR20</accession>
<dbReference type="Proteomes" id="UP001515480">
    <property type="component" value="Unassembled WGS sequence"/>
</dbReference>
<evidence type="ECO:0000313" key="5">
    <source>
        <dbReference type="Proteomes" id="UP001515480"/>
    </source>
</evidence>
<gene>
    <name evidence="4" type="ORF">AB1Y20_018146</name>
</gene>
<feature type="compositionally biased region" description="Pro residues" evidence="2">
    <location>
        <begin position="428"/>
        <end position="438"/>
    </location>
</feature>
<sequence>MLDVSPPVHLFVWDEDPQEPILDTNLSDFWVIILSWSILGWGMRLCYIGLQLLELRNAAYSNRAAIHHEVALHSEIGLLDFQSRSRFLAYLRSRTPATPAATVNAFKNPVAVRNAKLQRDTERTDDEWQLELEVDCTAPSVLQLFWGCNERAVEGCKVEEPRQKGTSHGLPARGATPGEQRQTNGTAARNRANRFSFSNGFRAHLGGVMRSSATVPPQSQPVVHQLSAIELGQLPANQREPRSSASSSTSFSMTAGTYLHSSKPHSVAAGIAMRITLKGADLPPASELVRALNCETPLLLAFYQFGAEEFAPELASADGNGAADEDGEPVVLPTAMSSSPESSVLCALQLLRFAREPAATAAAPADSGDTVEAPAQPDGETTPGAAAPQAGGGVDEISGDEDLTGSRRHERGGSVSDASDVPAAVPATPAPPPGPPPGFFDSNLPDVLVASLHSQLVMTPQTTVQVMDIFGVSDYVSSPECIACLTEPRDTILLPCRHLCVCSDCFERLTLDRCPVCRAPFQSYLRFISPERTAPNPNDEPMVISAASDPASNPSEAPSTEPFLPPEANSSSQQSAASHMEALARSSTASSCVRHSAMVTAQV</sequence>
<feature type="domain" description="RING-type" evidence="3">
    <location>
        <begin position="481"/>
        <end position="518"/>
    </location>
</feature>
<evidence type="ECO:0000256" key="1">
    <source>
        <dbReference type="PROSITE-ProRule" id="PRU00175"/>
    </source>
</evidence>
<keyword evidence="1" id="KW-0479">Metal-binding</keyword>
<evidence type="ECO:0000256" key="2">
    <source>
        <dbReference type="SAM" id="MobiDB-lite"/>
    </source>
</evidence>
<evidence type="ECO:0000313" key="4">
    <source>
        <dbReference type="EMBL" id="KAL1523193.1"/>
    </source>
</evidence>
<proteinExistence type="predicted"/>
<comment type="caution">
    <text evidence="4">The sequence shown here is derived from an EMBL/GenBank/DDBJ whole genome shotgun (WGS) entry which is preliminary data.</text>
</comment>
<keyword evidence="5" id="KW-1185">Reference proteome</keyword>
<protein>
    <recommendedName>
        <fullName evidence="3">RING-type domain-containing protein</fullName>
    </recommendedName>
</protein>
<dbReference type="PANTHER" id="PTHR22996:SF0">
    <property type="entry name" value="RE60872P-RELATED"/>
    <property type="match status" value="1"/>
</dbReference>
<dbReference type="InterPro" id="IPR013083">
    <property type="entry name" value="Znf_RING/FYVE/PHD"/>
</dbReference>
<dbReference type="Gene3D" id="3.30.40.10">
    <property type="entry name" value="Zinc/RING finger domain, C3HC4 (zinc finger)"/>
    <property type="match status" value="1"/>
</dbReference>
<feature type="region of interest" description="Disordered" evidence="2">
    <location>
        <begin position="159"/>
        <end position="193"/>
    </location>
</feature>
<dbReference type="GO" id="GO:0008270">
    <property type="term" value="F:zinc ion binding"/>
    <property type="evidence" value="ECO:0007669"/>
    <property type="project" value="UniProtKB-KW"/>
</dbReference>
<reference evidence="4 5" key="1">
    <citation type="journal article" date="2024" name="Science">
        <title>Giant polyketide synthase enzymes in the biosynthesis of giant marine polyether toxins.</title>
        <authorList>
            <person name="Fallon T.R."/>
            <person name="Shende V.V."/>
            <person name="Wierzbicki I.H."/>
            <person name="Pendleton A.L."/>
            <person name="Watervoot N.F."/>
            <person name="Auber R.P."/>
            <person name="Gonzalez D.J."/>
            <person name="Wisecaver J.H."/>
            <person name="Moore B.S."/>
        </authorList>
    </citation>
    <scope>NUCLEOTIDE SEQUENCE [LARGE SCALE GENOMIC DNA]</scope>
    <source>
        <strain evidence="4 5">12B1</strain>
    </source>
</reference>
<keyword evidence="1" id="KW-0863">Zinc-finger</keyword>
<keyword evidence="1" id="KW-0862">Zinc</keyword>
<dbReference type="PANTHER" id="PTHR22996">
    <property type="entry name" value="MAHOGUNIN"/>
    <property type="match status" value="1"/>
</dbReference>
<dbReference type="AlphaFoldDB" id="A0AB34JR20"/>
<feature type="compositionally biased region" description="Polar residues" evidence="2">
    <location>
        <begin position="179"/>
        <end position="193"/>
    </location>
</feature>
<dbReference type="GO" id="GO:0016567">
    <property type="term" value="P:protein ubiquitination"/>
    <property type="evidence" value="ECO:0007669"/>
    <property type="project" value="TreeGrafter"/>
</dbReference>
<dbReference type="PROSITE" id="PS50089">
    <property type="entry name" value="ZF_RING_2"/>
    <property type="match status" value="1"/>
</dbReference>
<dbReference type="InterPro" id="IPR001841">
    <property type="entry name" value="Znf_RING"/>
</dbReference>
<dbReference type="Pfam" id="PF13920">
    <property type="entry name" value="zf-C3HC4_3"/>
    <property type="match status" value="1"/>
</dbReference>
<dbReference type="InterPro" id="IPR045194">
    <property type="entry name" value="MGRN1/RNF157-like"/>
</dbReference>
<organism evidence="4 5">
    <name type="scientific">Prymnesium parvum</name>
    <name type="common">Toxic golden alga</name>
    <dbReference type="NCBI Taxonomy" id="97485"/>
    <lineage>
        <taxon>Eukaryota</taxon>
        <taxon>Haptista</taxon>
        <taxon>Haptophyta</taxon>
        <taxon>Prymnesiophyceae</taxon>
        <taxon>Prymnesiales</taxon>
        <taxon>Prymnesiaceae</taxon>
        <taxon>Prymnesium</taxon>
    </lineage>
</organism>
<dbReference type="EMBL" id="JBGBPQ010000006">
    <property type="protein sequence ID" value="KAL1523193.1"/>
    <property type="molecule type" value="Genomic_DNA"/>
</dbReference>
<feature type="region of interest" description="Disordered" evidence="2">
    <location>
        <begin position="360"/>
        <end position="441"/>
    </location>
</feature>
<dbReference type="GO" id="GO:0061630">
    <property type="term" value="F:ubiquitin protein ligase activity"/>
    <property type="evidence" value="ECO:0007669"/>
    <property type="project" value="UniProtKB-EC"/>
</dbReference>